<comment type="similarity">
    <text evidence="1">Belongs to the short-chain dehydrogenases/reductases (SDR) family.</text>
</comment>
<sequence length="245" mass="26367">MHSSSPLAFITGASGGIGGSISLRLASLGYDVVLHYCQNRDSVEQLKATIEDKYGQSCTLLQADFRHTSETLEKINHLNLQPEVIVHNSGSGQTTLFQDVGTSELTSQISINLTTPSLITKMFLPKMLSMKRGHIIMITSIWGLTGASCEVTYSMVKGGQNSFVKALAKEVAPSGLQVNGIAPGAIDTEMLAHYSSEDIRLLKEDIPAGRLGSTREIAGTVAFLLSEDARYINGQIISVNGAWYC</sequence>
<evidence type="ECO:0000313" key="3">
    <source>
        <dbReference type="EMBL" id="PYZ93082.1"/>
    </source>
</evidence>
<proteinExistence type="inferred from homology"/>
<dbReference type="EC" id="1.1.1.100" evidence="3"/>
<dbReference type="NCBIfam" id="NF047420">
    <property type="entry name" value="EF_P_mod_YmfI"/>
    <property type="match status" value="1"/>
</dbReference>
<comment type="caution">
    <text evidence="3">The sequence shown here is derived from an EMBL/GenBank/DDBJ whole genome shotgun (WGS) entry which is preliminary data.</text>
</comment>
<accession>A0A323TCL9</accession>
<dbReference type="InterPro" id="IPR002347">
    <property type="entry name" value="SDR_fam"/>
</dbReference>
<dbReference type="GO" id="GO:0004316">
    <property type="term" value="F:3-oxoacyl-[acyl-carrier-protein] reductase (NADPH) activity"/>
    <property type="evidence" value="ECO:0007669"/>
    <property type="project" value="UniProtKB-EC"/>
</dbReference>
<gene>
    <name evidence="3" type="primary">fabG</name>
    <name evidence="3" type="ORF">CR194_07745</name>
</gene>
<dbReference type="InterPro" id="IPR050259">
    <property type="entry name" value="SDR"/>
</dbReference>
<evidence type="ECO:0000256" key="2">
    <source>
        <dbReference type="ARBA" id="ARBA00023002"/>
    </source>
</evidence>
<protein>
    <submittedName>
        <fullName evidence="3">3-oxoacyl-ACP reductase</fullName>
        <ecNumber evidence="3">1.1.1.100</ecNumber>
    </submittedName>
</protein>
<dbReference type="OrthoDB" id="9803333at2"/>
<name>A0A323TCL9_9BACI</name>
<dbReference type="EMBL" id="PDOD01000002">
    <property type="protein sequence ID" value="PYZ93082.1"/>
    <property type="molecule type" value="Genomic_DNA"/>
</dbReference>
<dbReference type="InterPro" id="IPR036291">
    <property type="entry name" value="NAD(P)-bd_dom_sf"/>
</dbReference>
<dbReference type="Gene3D" id="3.40.50.720">
    <property type="entry name" value="NAD(P)-binding Rossmann-like Domain"/>
    <property type="match status" value="1"/>
</dbReference>
<dbReference type="AlphaFoldDB" id="A0A323TCL9"/>
<dbReference type="FunFam" id="3.40.50.720:FF:000173">
    <property type="entry name" value="3-oxoacyl-[acyl-carrier protein] reductase"/>
    <property type="match status" value="1"/>
</dbReference>
<dbReference type="SUPFAM" id="SSF51735">
    <property type="entry name" value="NAD(P)-binding Rossmann-fold domains"/>
    <property type="match status" value="1"/>
</dbReference>
<dbReference type="PANTHER" id="PTHR42879">
    <property type="entry name" value="3-OXOACYL-(ACYL-CARRIER-PROTEIN) REDUCTASE"/>
    <property type="match status" value="1"/>
</dbReference>
<dbReference type="PRINTS" id="PR00081">
    <property type="entry name" value="GDHRDH"/>
</dbReference>
<dbReference type="Proteomes" id="UP000248214">
    <property type="component" value="Unassembled WGS sequence"/>
</dbReference>
<reference evidence="3 4" key="1">
    <citation type="submission" date="2017-10" db="EMBL/GenBank/DDBJ databases">
        <title>Bacillus sp. nov., a halophilic bacterium isolated from a Keqin Lake.</title>
        <authorList>
            <person name="Wang H."/>
        </authorList>
    </citation>
    <scope>NUCLEOTIDE SEQUENCE [LARGE SCALE GENOMIC DNA]</scope>
    <source>
        <strain evidence="3 4">KQ-12</strain>
    </source>
</reference>
<evidence type="ECO:0000256" key="1">
    <source>
        <dbReference type="ARBA" id="ARBA00006484"/>
    </source>
</evidence>
<dbReference type="PANTHER" id="PTHR42879:SF2">
    <property type="entry name" value="3-OXOACYL-[ACYL-CARRIER-PROTEIN] REDUCTASE FABG"/>
    <property type="match status" value="1"/>
</dbReference>
<dbReference type="Pfam" id="PF13561">
    <property type="entry name" value="adh_short_C2"/>
    <property type="match status" value="1"/>
</dbReference>
<keyword evidence="4" id="KW-1185">Reference proteome</keyword>
<dbReference type="RefSeq" id="WP_110609112.1">
    <property type="nucleotide sequence ID" value="NZ_PDOD01000002.1"/>
</dbReference>
<dbReference type="CDD" id="cd05233">
    <property type="entry name" value="SDR_c"/>
    <property type="match status" value="1"/>
</dbReference>
<organism evidence="3 4">
    <name type="scientific">Salipaludibacillus keqinensis</name>
    <dbReference type="NCBI Taxonomy" id="2045207"/>
    <lineage>
        <taxon>Bacteria</taxon>
        <taxon>Bacillati</taxon>
        <taxon>Bacillota</taxon>
        <taxon>Bacilli</taxon>
        <taxon>Bacillales</taxon>
        <taxon>Bacillaceae</taxon>
    </lineage>
</organism>
<evidence type="ECO:0000313" key="4">
    <source>
        <dbReference type="Proteomes" id="UP000248214"/>
    </source>
</evidence>
<keyword evidence="2 3" id="KW-0560">Oxidoreductase</keyword>